<dbReference type="SUPFAM" id="SSF56935">
    <property type="entry name" value="Porins"/>
    <property type="match status" value="1"/>
</dbReference>
<name>A0A388THA8_9BACT</name>
<dbReference type="AlphaFoldDB" id="A0A388THA8"/>
<gene>
    <name evidence="1" type="ORF">NO2_1049</name>
</gene>
<evidence type="ECO:0008006" key="3">
    <source>
        <dbReference type="Google" id="ProtNLM"/>
    </source>
</evidence>
<reference evidence="1 2" key="1">
    <citation type="journal article" date="2019" name="ISME J.">
        <title>Genome analyses of uncultured TG2/ZB3 bacteria in 'Margulisbacteria' specifically attached to ectosymbiotic spirochetes of protists in the termite gut.</title>
        <authorList>
            <person name="Utami Y.D."/>
            <person name="Kuwahara H."/>
            <person name="Igai K."/>
            <person name="Murakami T."/>
            <person name="Sugaya K."/>
            <person name="Morikawa T."/>
            <person name="Nagura Y."/>
            <person name="Yuki M."/>
            <person name="Deevong P."/>
            <person name="Inoue T."/>
            <person name="Kihara K."/>
            <person name="Lo N."/>
            <person name="Yamada A."/>
            <person name="Ohkuma M."/>
            <person name="Hongoh Y."/>
        </authorList>
    </citation>
    <scope>NUCLEOTIDE SEQUENCE [LARGE SCALE GENOMIC DNA]</scope>
    <source>
        <strain evidence="1">NkOx7-02</strain>
    </source>
</reference>
<dbReference type="EMBL" id="BGZO01000031">
    <property type="protein sequence ID" value="GBR76516.1"/>
    <property type="molecule type" value="Genomic_DNA"/>
</dbReference>
<protein>
    <recommendedName>
        <fullName evidence="3">Outer membrane protein</fullName>
    </recommendedName>
</protein>
<keyword evidence="2" id="KW-1185">Reference proteome</keyword>
<accession>A0A388THA8</accession>
<evidence type="ECO:0000313" key="2">
    <source>
        <dbReference type="Proteomes" id="UP000275925"/>
    </source>
</evidence>
<proteinExistence type="predicted"/>
<organism evidence="1 2">
    <name type="scientific">Candidatus Termititenax persephonae</name>
    <dbReference type="NCBI Taxonomy" id="2218525"/>
    <lineage>
        <taxon>Bacteria</taxon>
        <taxon>Bacillati</taxon>
        <taxon>Candidatus Margulisiibacteriota</taxon>
        <taxon>Candidatus Termititenacia</taxon>
        <taxon>Candidatus Termititenacales</taxon>
        <taxon>Candidatus Termititenacaceae</taxon>
        <taxon>Candidatus Termititenax</taxon>
    </lineage>
</organism>
<evidence type="ECO:0000313" key="1">
    <source>
        <dbReference type="EMBL" id="GBR76516.1"/>
    </source>
</evidence>
<dbReference type="Proteomes" id="UP000275925">
    <property type="component" value="Unassembled WGS sequence"/>
</dbReference>
<comment type="caution">
    <text evidence="1">The sequence shown here is derived from an EMBL/GenBank/DDBJ whole genome shotgun (WGS) entry which is preliminary data.</text>
</comment>
<sequence>MTKQKLYIILLFAACLHGEAKQAYGFDTVIHGADAAARGGTYLGANGTTQPIFQNYAFLSQRAQPQAALSVFKLLNEVNYLTAAYTHGHFSLGVLSVQDSLGYLRDAQNNSRGRIGYSDTTLYAAYGLGGRKLSGGWRLKYNSKTYSEVGASAQALSADLAASYRPHRLWTFGAQANNLLGGELRWSTGQVEELTKTYGLGGKYQAAPNLDLYTDIRLEKNQPPLFSCGVEYNLARRVFLRGGFRQNNDLILNTNFSAGLGFRWQGLSLDYAYNPDPDLGGNASHFVTLGWEL</sequence>